<dbReference type="RefSeq" id="WP_009577644.1">
    <property type="nucleotide sequence ID" value="NZ_AMZN01000002.1"/>
</dbReference>
<organism evidence="3 4">
    <name type="scientific">Fulvivirga imtechensis AK7</name>
    <dbReference type="NCBI Taxonomy" id="1237149"/>
    <lineage>
        <taxon>Bacteria</taxon>
        <taxon>Pseudomonadati</taxon>
        <taxon>Bacteroidota</taxon>
        <taxon>Cytophagia</taxon>
        <taxon>Cytophagales</taxon>
        <taxon>Fulvivirgaceae</taxon>
        <taxon>Fulvivirga</taxon>
    </lineage>
</organism>
<feature type="region of interest" description="Disordered" evidence="1">
    <location>
        <begin position="482"/>
        <end position="534"/>
    </location>
</feature>
<feature type="transmembrane region" description="Helical" evidence="2">
    <location>
        <begin position="17"/>
        <end position="35"/>
    </location>
</feature>
<dbReference type="PATRIC" id="fig|1237149.3.peg.201"/>
<evidence type="ECO:0008006" key="5">
    <source>
        <dbReference type="Google" id="ProtNLM"/>
    </source>
</evidence>
<keyword evidence="2" id="KW-1133">Transmembrane helix</keyword>
<name>L8K2Z2_9BACT</name>
<dbReference type="STRING" id="1237149.C900_01437"/>
<feature type="compositionally biased region" description="Basic and acidic residues" evidence="1">
    <location>
        <begin position="502"/>
        <end position="523"/>
    </location>
</feature>
<feature type="transmembrane region" description="Helical" evidence="2">
    <location>
        <begin position="41"/>
        <end position="59"/>
    </location>
</feature>
<evidence type="ECO:0000313" key="3">
    <source>
        <dbReference type="EMBL" id="ELR73827.1"/>
    </source>
</evidence>
<proteinExistence type="predicted"/>
<accession>L8K2Z2</accession>
<dbReference type="EMBL" id="AMZN01000002">
    <property type="protein sequence ID" value="ELR73827.1"/>
    <property type="molecule type" value="Genomic_DNA"/>
</dbReference>
<sequence>MMNGEQIISKFRNRWKLLLLAEAGLYAAGLCVLTYFLTTGWFYSLIAFVATLAITLLLLRPWAISLSRAAGYIDQKLGQAEFSTGLLLQQEDGLSDLALLQRHRVLNYLSKELKHLFPPHHLTRAAVALLVCVLASVLVQQSGFDMDDLTKSGTHETLSGDLTFQPEDTTQTKTIHTPVLESKNVYLKYPAYTGLKSRNSQEMNISAVEGSMVTWSIGLNQPVSRVVMESGNSEYDMQQREGLYSKSITLQASGFYNFRYFDDKGKAYVSPVYKIEALADEKPEVTLEGIDQFTVFEHNNDMRLRFSSNITDDFGISQAHIIATVSKGTGESVKFREEKLNFDAGFKAGHRSLYLQKTVDLDQLQMTPGDELYFYVEAIDNKQPQPNIVRSETYFAVIRDTAAYQLALEGSLGVDLMPEYFRSQRQLIIDTEKLIKDKPKISKKEFNSASNELGFDQKALRLKYGQFMGEENESGIAIGDSEAEAAAEQHEHGEDADPLAEYTHDHDGDNEHNLVTEGGGHEHDEDDDEDPLHGYIHAHDDPEEATLYTTSVRGKLRQAMNEMWDAELYLRLFQPEKSLPYQYKALKLIQEIKNHARIYVHRIGFDPPPVKEDKRLTGDLSEVDPKVEKERFEVNEPYPALIRSLERIGELLHGPLTITPADQALFDRAGKELATIAIEQPGRYLQALEYLKKLSSQEVERNLQRNMLLEVQGVVRSALPQKPPNPSLKAQSSGELDKIFLEELERLQHD</sequence>
<evidence type="ECO:0000256" key="2">
    <source>
        <dbReference type="SAM" id="Phobius"/>
    </source>
</evidence>
<comment type="caution">
    <text evidence="3">The sequence shown here is derived from an EMBL/GenBank/DDBJ whole genome shotgun (WGS) entry which is preliminary data.</text>
</comment>
<evidence type="ECO:0000256" key="1">
    <source>
        <dbReference type="SAM" id="MobiDB-lite"/>
    </source>
</evidence>
<dbReference type="Proteomes" id="UP000011135">
    <property type="component" value="Unassembled WGS sequence"/>
</dbReference>
<protein>
    <recommendedName>
        <fullName evidence="5">Tryptophan-rich sensory protein</fullName>
    </recommendedName>
</protein>
<keyword evidence="2" id="KW-0472">Membrane</keyword>
<reference evidence="3 4" key="1">
    <citation type="submission" date="2012-12" db="EMBL/GenBank/DDBJ databases">
        <title>Genome assembly of Fulvivirga imtechensis AK7.</title>
        <authorList>
            <person name="Nupur N."/>
            <person name="Khatri I."/>
            <person name="Kumar R."/>
            <person name="Subramanian S."/>
            <person name="Pinnaka A."/>
        </authorList>
    </citation>
    <scope>NUCLEOTIDE SEQUENCE [LARGE SCALE GENOMIC DNA]</scope>
    <source>
        <strain evidence="3 4">AK7</strain>
    </source>
</reference>
<keyword evidence="2" id="KW-0812">Transmembrane</keyword>
<gene>
    <name evidence="3" type="ORF">C900_01437</name>
</gene>
<keyword evidence="4" id="KW-1185">Reference proteome</keyword>
<dbReference type="eggNOG" id="COG0803">
    <property type="taxonomic scope" value="Bacteria"/>
</dbReference>
<dbReference type="OrthoDB" id="780137at2"/>
<dbReference type="AlphaFoldDB" id="L8K2Z2"/>
<evidence type="ECO:0000313" key="4">
    <source>
        <dbReference type="Proteomes" id="UP000011135"/>
    </source>
</evidence>